<dbReference type="InterPro" id="IPR036861">
    <property type="entry name" value="Endochitinase-like_sf"/>
</dbReference>
<evidence type="ECO:0000313" key="5">
    <source>
        <dbReference type="EMBL" id="KAK4442781.1"/>
    </source>
</evidence>
<dbReference type="PRINTS" id="PR00451">
    <property type="entry name" value="CHITINBINDNG"/>
</dbReference>
<dbReference type="PROSITE" id="PS00026">
    <property type="entry name" value="CHIT_BIND_I_1"/>
    <property type="match status" value="1"/>
</dbReference>
<dbReference type="Gene3D" id="3.30.60.10">
    <property type="entry name" value="Endochitinase-like"/>
    <property type="match status" value="1"/>
</dbReference>
<evidence type="ECO:0000256" key="3">
    <source>
        <dbReference type="SAM" id="SignalP"/>
    </source>
</evidence>
<evidence type="ECO:0000259" key="4">
    <source>
        <dbReference type="Pfam" id="PF00187"/>
    </source>
</evidence>
<keyword evidence="1" id="KW-0147">Chitin-binding</keyword>
<accession>A0AAV9G1G2</accession>
<dbReference type="GO" id="GO:0008061">
    <property type="term" value="F:chitin binding"/>
    <property type="evidence" value="ECO:0007669"/>
    <property type="project" value="UniProtKB-KW"/>
</dbReference>
<gene>
    <name evidence="5" type="ORF">QBC34DRAFT_431325</name>
</gene>
<reference evidence="5" key="2">
    <citation type="submission" date="2023-05" db="EMBL/GenBank/DDBJ databases">
        <authorList>
            <consortium name="Lawrence Berkeley National Laboratory"/>
            <person name="Steindorff A."/>
            <person name="Hensen N."/>
            <person name="Bonometti L."/>
            <person name="Westerberg I."/>
            <person name="Brannstrom I.O."/>
            <person name="Guillou S."/>
            <person name="Cros-Aarteil S."/>
            <person name="Calhoun S."/>
            <person name="Haridas S."/>
            <person name="Kuo A."/>
            <person name="Mondo S."/>
            <person name="Pangilinan J."/>
            <person name="Riley R."/>
            <person name="Labutti K."/>
            <person name="Andreopoulos B."/>
            <person name="Lipzen A."/>
            <person name="Chen C."/>
            <person name="Yanf M."/>
            <person name="Daum C."/>
            <person name="Ng V."/>
            <person name="Clum A."/>
            <person name="Ohm R."/>
            <person name="Martin F."/>
            <person name="Silar P."/>
            <person name="Natvig D."/>
            <person name="Lalanne C."/>
            <person name="Gautier V."/>
            <person name="Ament-Velasquez S.L."/>
            <person name="Kruys A."/>
            <person name="Hutchinson M.I."/>
            <person name="Powell A.J."/>
            <person name="Barry K."/>
            <person name="Miller A.N."/>
            <person name="Grigoriev I.V."/>
            <person name="Debuchy R."/>
            <person name="Gladieux P."/>
            <person name="Thoren M.H."/>
            <person name="Johannesson H."/>
        </authorList>
    </citation>
    <scope>NUCLEOTIDE SEQUENCE</scope>
    <source>
        <strain evidence="5">PSN243</strain>
    </source>
</reference>
<dbReference type="AlphaFoldDB" id="A0AAV9G1G2"/>
<name>A0AAV9G1G2_9PEZI</name>
<proteinExistence type="predicted"/>
<sequence>MHLPTTLLLTGAALATAIPAQLDTAAGPSLEHRQLGACPCSPGLCCSKYGYCGLGVDYCGPGGIPWWTAIFPGVTPTKQPPPPPTKTPSRREAVETGVVARVV</sequence>
<dbReference type="EMBL" id="MU866007">
    <property type="protein sequence ID" value="KAK4442781.1"/>
    <property type="molecule type" value="Genomic_DNA"/>
</dbReference>
<evidence type="ECO:0000256" key="2">
    <source>
        <dbReference type="SAM" id="MobiDB-lite"/>
    </source>
</evidence>
<evidence type="ECO:0000256" key="1">
    <source>
        <dbReference type="ARBA" id="ARBA00022669"/>
    </source>
</evidence>
<dbReference type="Pfam" id="PF00187">
    <property type="entry name" value="Chitin_bind_1"/>
    <property type="match status" value="1"/>
</dbReference>
<feature type="domain" description="Chitin-binding type-1" evidence="4">
    <location>
        <begin position="38"/>
        <end position="62"/>
    </location>
</feature>
<feature type="region of interest" description="Disordered" evidence="2">
    <location>
        <begin position="75"/>
        <end position="95"/>
    </location>
</feature>
<reference evidence="5" key="1">
    <citation type="journal article" date="2023" name="Mol. Phylogenet. Evol.">
        <title>Genome-scale phylogeny and comparative genomics of the fungal order Sordariales.</title>
        <authorList>
            <person name="Hensen N."/>
            <person name="Bonometti L."/>
            <person name="Westerberg I."/>
            <person name="Brannstrom I.O."/>
            <person name="Guillou S."/>
            <person name="Cros-Aarteil S."/>
            <person name="Calhoun S."/>
            <person name="Haridas S."/>
            <person name="Kuo A."/>
            <person name="Mondo S."/>
            <person name="Pangilinan J."/>
            <person name="Riley R."/>
            <person name="LaButti K."/>
            <person name="Andreopoulos B."/>
            <person name="Lipzen A."/>
            <person name="Chen C."/>
            <person name="Yan M."/>
            <person name="Daum C."/>
            <person name="Ng V."/>
            <person name="Clum A."/>
            <person name="Steindorff A."/>
            <person name="Ohm R.A."/>
            <person name="Martin F."/>
            <person name="Silar P."/>
            <person name="Natvig D.O."/>
            <person name="Lalanne C."/>
            <person name="Gautier V."/>
            <person name="Ament-Velasquez S.L."/>
            <person name="Kruys A."/>
            <person name="Hutchinson M.I."/>
            <person name="Powell A.J."/>
            <person name="Barry K."/>
            <person name="Miller A.N."/>
            <person name="Grigoriev I.V."/>
            <person name="Debuchy R."/>
            <person name="Gladieux P."/>
            <person name="Hiltunen Thoren M."/>
            <person name="Johannesson H."/>
        </authorList>
    </citation>
    <scope>NUCLEOTIDE SEQUENCE</scope>
    <source>
        <strain evidence="5">PSN243</strain>
    </source>
</reference>
<dbReference type="SUPFAM" id="SSF57016">
    <property type="entry name" value="Plant lectins/antimicrobial peptides"/>
    <property type="match status" value="1"/>
</dbReference>
<feature type="chain" id="PRO_5043339521" description="Chitin-binding type-1 domain-containing protein" evidence="3">
    <location>
        <begin position="18"/>
        <end position="103"/>
    </location>
</feature>
<dbReference type="InterPro" id="IPR018371">
    <property type="entry name" value="Chitin-binding_1_CS"/>
</dbReference>
<dbReference type="InterPro" id="IPR001002">
    <property type="entry name" value="Chitin-bd_1"/>
</dbReference>
<comment type="caution">
    <text evidence="5">The sequence shown here is derived from an EMBL/GenBank/DDBJ whole genome shotgun (WGS) entry which is preliminary data.</text>
</comment>
<protein>
    <recommendedName>
        <fullName evidence="4">Chitin-binding type-1 domain-containing protein</fullName>
    </recommendedName>
</protein>
<feature type="signal peptide" evidence="3">
    <location>
        <begin position="1"/>
        <end position="17"/>
    </location>
</feature>
<evidence type="ECO:0000313" key="6">
    <source>
        <dbReference type="Proteomes" id="UP001321760"/>
    </source>
</evidence>
<organism evidence="5 6">
    <name type="scientific">Podospora aff. communis PSN243</name>
    <dbReference type="NCBI Taxonomy" id="3040156"/>
    <lineage>
        <taxon>Eukaryota</taxon>
        <taxon>Fungi</taxon>
        <taxon>Dikarya</taxon>
        <taxon>Ascomycota</taxon>
        <taxon>Pezizomycotina</taxon>
        <taxon>Sordariomycetes</taxon>
        <taxon>Sordariomycetidae</taxon>
        <taxon>Sordariales</taxon>
        <taxon>Podosporaceae</taxon>
        <taxon>Podospora</taxon>
    </lineage>
</organism>
<dbReference type="CDD" id="cd00035">
    <property type="entry name" value="ChtBD1"/>
    <property type="match status" value="1"/>
</dbReference>
<dbReference type="Proteomes" id="UP001321760">
    <property type="component" value="Unassembled WGS sequence"/>
</dbReference>
<keyword evidence="3" id="KW-0732">Signal</keyword>
<keyword evidence="6" id="KW-1185">Reference proteome</keyword>